<evidence type="ECO:0000313" key="2">
    <source>
        <dbReference type="Proteomes" id="UP000030341"/>
    </source>
</evidence>
<proteinExistence type="predicted"/>
<accession>A0A0A7EL22</accession>
<reference evidence="1 2" key="1">
    <citation type="submission" date="2014-11" db="EMBL/GenBank/DDBJ databases">
        <title>Complete Genome Sequence of Pseudoalteromonas sp. Strain OCN003 Isolated from Kaneohe Bay, Oahu, Hawaii.</title>
        <authorList>
            <person name="Beurmann S."/>
            <person name="Videau P."/>
            <person name="Ushijima B."/>
            <person name="Smith A.M."/>
            <person name="Aeby G.S."/>
            <person name="Callahan S.M."/>
            <person name="Belcaid M."/>
        </authorList>
    </citation>
    <scope>NUCLEOTIDE SEQUENCE [LARGE SCALE GENOMIC DNA]</scope>
    <source>
        <strain evidence="1 2">OCN003</strain>
    </source>
</reference>
<dbReference type="eggNOG" id="ENOG5032XWE">
    <property type="taxonomic scope" value="Bacteria"/>
</dbReference>
<evidence type="ECO:0008006" key="3">
    <source>
        <dbReference type="Google" id="ProtNLM"/>
    </source>
</evidence>
<evidence type="ECO:0000313" key="1">
    <source>
        <dbReference type="EMBL" id="AIY66771.1"/>
    </source>
</evidence>
<gene>
    <name evidence="1" type="ORF">OM33_16770</name>
</gene>
<dbReference type="RefSeq" id="WP_040135270.1">
    <property type="nucleotide sequence ID" value="NZ_CP009889.1"/>
</dbReference>
<dbReference type="HOGENOM" id="CLU_1821631_0_0_6"/>
<sequence length="139" mass="15983">MSFEQHGTYHLWCVDSVLYAELLGTWNKEAALNFSRDFKALAGQFNAPWAHLVYLEEWGLCTPDVIEVIQSLVEWCIENDLRRAAQIYSKSGLKEAFLGRMVVEEFGNFKRAVFDDPINAANWLNQQGFNASTHKPHEM</sequence>
<dbReference type="OrthoDB" id="8903822at2"/>
<name>A0A0A7EL22_9GAMM</name>
<organism evidence="1 2">
    <name type="scientific">Pseudoalteromonas piratica</name>
    <dbReference type="NCBI Taxonomy" id="1348114"/>
    <lineage>
        <taxon>Bacteria</taxon>
        <taxon>Pseudomonadati</taxon>
        <taxon>Pseudomonadota</taxon>
        <taxon>Gammaproteobacteria</taxon>
        <taxon>Alteromonadales</taxon>
        <taxon>Pseudoalteromonadaceae</taxon>
        <taxon>Pseudoalteromonas</taxon>
    </lineage>
</organism>
<keyword evidence="2" id="KW-1185">Reference proteome</keyword>
<protein>
    <recommendedName>
        <fullName evidence="3">STAS/SEC14 domain-containing protein</fullName>
    </recommendedName>
</protein>
<dbReference type="KEGG" id="pseo:OM33_16770"/>
<dbReference type="EMBL" id="CP009889">
    <property type="protein sequence ID" value="AIY66771.1"/>
    <property type="molecule type" value="Genomic_DNA"/>
</dbReference>
<dbReference type="Proteomes" id="UP000030341">
    <property type="component" value="Chromosome 2"/>
</dbReference>
<dbReference type="AlphaFoldDB" id="A0A0A7EL22"/>